<accession>A0A839RYW2</accession>
<evidence type="ECO:0000313" key="3">
    <source>
        <dbReference type="EMBL" id="MBB3049697.1"/>
    </source>
</evidence>
<dbReference type="InterPro" id="IPR024520">
    <property type="entry name" value="DUF3558"/>
</dbReference>
<dbReference type="EMBL" id="JACHWU010000001">
    <property type="protein sequence ID" value="MBB3049697.1"/>
    <property type="molecule type" value="Genomic_DNA"/>
</dbReference>
<feature type="compositionally biased region" description="Low complexity" evidence="1">
    <location>
        <begin position="33"/>
        <end position="56"/>
    </location>
</feature>
<evidence type="ECO:0000313" key="4">
    <source>
        <dbReference type="Proteomes" id="UP000550714"/>
    </source>
</evidence>
<protein>
    <recommendedName>
        <fullName evidence="5">DUF3558 domain-containing protein</fullName>
    </recommendedName>
</protein>
<dbReference type="PROSITE" id="PS51257">
    <property type="entry name" value="PROKAR_LIPOPROTEIN"/>
    <property type="match status" value="1"/>
</dbReference>
<feature type="chain" id="PRO_5039301381" description="DUF3558 domain-containing protein" evidence="2">
    <location>
        <begin position="21"/>
        <end position="213"/>
    </location>
</feature>
<organism evidence="3 4">
    <name type="scientific">Prauserella isguenensis</name>
    <dbReference type="NCBI Taxonomy" id="1470180"/>
    <lineage>
        <taxon>Bacteria</taxon>
        <taxon>Bacillati</taxon>
        <taxon>Actinomycetota</taxon>
        <taxon>Actinomycetes</taxon>
        <taxon>Pseudonocardiales</taxon>
        <taxon>Pseudonocardiaceae</taxon>
        <taxon>Prauserella</taxon>
    </lineage>
</organism>
<dbReference type="Pfam" id="PF12079">
    <property type="entry name" value="DUF3558"/>
    <property type="match status" value="1"/>
</dbReference>
<dbReference type="RefSeq" id="WP_183647610.1">
    <property type="nucleotide sequence ID" value="NZ_JACHWU010000001.1"/>
</dbReference>
<proteinExistence type="predicted"/>
<evidence type="ECO:0000256" key="2">
    <source>
        <dbReference type="SAM" id="SignalP"/>
    </source>
</evidence>
<feature type="region of interest" description="Disordered" evidence="1">
    <location>
        <begin position="25"/>
        <end position="99"/>
    </location>
</feature>
<evidence type="ECO:0008006" key="5">
    <source>
        <dbReference type="Google" id="ProtNLM"/>
    </source>
</evidence>
<sequence>MKRHPAGAVFAAAVAGLVLASCGSETEGEATGGEDPTGSGTSADAAPPSSPAGDTGVRAPRVSDPVDVAPLRQDPCAALSTAQTRERNLEQGESEAMSDGSPTCIYNYADGSGSRVRFVQVQDFTNGLDDVYARADGLAVFEPTEVEGHPAVITQTHQDDRDEGYCDLQVGLTDEYVVSLMAQISASSDDHPQGCEVTEVLAGDMIHHLRGVP</sequence>
<keyword evidence="2" id="KW-0732">Signal</keyword>
<dbReference type="Proteomes" id="UP000550714">
    <property type="component" value="Unassembled WGS sequence"/>
</dbReference>
<comment type="caution">
    <text evidence="3">The sequence shown here is derived from an EMBL/GenBank/DDBJ whole genome shotgun (WGS) entry which is preliminary data.</text>
</comment>
<feature type="signal peptide" evidence="2">
    <location>
        <begin position="1"/>
        <end position="20"/>
    </location>
</feature>
<reference evidence="3 4" key="1">
    <citation type="submission" date="2020-08" db="EMBL/GenBank/DDBJ databases">
        <title>Genomic Encyclopedia of Type Strains, Phase III (KMG-III): the genomes of soil and plant-associated and newly described type strains.</title>
        <authorList>
            <person name="Whitman W."/>
        </authorList>
    </citation>
    <scope>NUCLEOTIDE SEQUENCE [LARGE SCALE GENOMIC DNA]</scope>
    <source>
        <strain evidence="3 4">CECT 8577</strain>
    </source>
</reference>
<evidence type="ECO:0000256" key="1">
    <source>
        <dbReference type="SAM" id="MobiDB-lite"/>
    </source>
</evidence>
<name>A0A839RYW2_9PSEU</name>
<keyword evidence="4" id="KW-1185">Reference proteome</keyword>
<gene>
    <name evidence="3" type="ORF">FHS23_000692</name>
</gene>
<dbReference type="AlphaFoldDB" id="A0A839RYW2"/>